<dbReference type="EMBL" id="CP000712">
    <property type="protein sequence ID" value="ABQ78816.1"/>
    <property type="molecule type" value="Genomic_DNA"/>
</dbReference>
<accession>A5W3V6</accession>
<dbReference type="HOGENOM" id="CLU_2024731_0_0_6"/>
<evidence type="ECO:0000313" key="1">
    <source>
        <dbReference type="EMBL" id="ABQ78816.1"/>
    </source>
</evidence>
<name>A5W3V6_PSEP1</name>
<dbReference type="KEGG" id="ppf:Pput_2682"/>
<sequence>MGRTKTKKGQAAWQHFPVFEGAAGACRVKNSRSLAGAILVIGAASLFVAGCAQNPDVRDSHDYTAGTTVKSPPAYLGCVKGELQGNVKTYEVEGDNAVRLFVESTDPDKAEGLVELRGTGSERHFTAYQRDAWYDHGRLLDAALMCSKA</sequence>
<dbReference type="AlphaFoldDB" id="A5W3V6"/>
<dbReference type="eggNOG" id="ENOG50329GE">
    <property type="taxonomic scope" value="Bacteria"/>
</dbReference>
<proteinExistence type="predicted"/>
<reference evidence="1" key="1">
    <citation type="submission" date="2007-05" db="EMBL/GenBank/DDBJ databases">
        <title>Complete sequence of Pseudomonas putida F1.</title>
        <authorList>
            <consortium name="US DOE Joint Genome Institute"/>
            <person name="Copeland A."/>
            <person name="Lucas S."/>
            <person name="Lapidus A."/>
            <person name="Barry K."/>
            <person name="Detter J.C."/>
            <person name="Glavina del Rio T."/>
            <person name="Hammon N."/>
            <person name="Israni S."/>
            <person name="Dalin E."/>
            <person name="Tice H."/>
            <person name="Pitluck S."/>
            <person name="Chain P."/>
            <person name="Malfatti S."/>
            <person name="Shin M."/>
            <person name="Vergez L."/>
            <person name="Schmutz J."/>
            <person name="Larimer F."/>
            <person name="Land M."/>
            <person name="Hauser L."/>
            <person name="Kyrpides N."/>
            <person name="Lykidis A."/>
            <person name="Parales R."/>
            <person name="Richardson P."/>
        </authorList>
    </citation>
    <scope>NUCLEOTIDE SEQUENCE [LARGE SCALE GENOMIC DNA]</scope>
    <source>
        <strain evidence="1">F1</strain>
    </source>
</reference>
<protein>
    <submittedName>
        <fullName evidence="1">Uncharacterized protein</fullName>
    </submittedName>
</protein>
<gene>
    <name evidence="1" type="ordered locus">Pput_2682</name>
</gene>
<organism evidence="1">
    <name type="scientific">Pseudomonas putida (strain ATCC 700007 / DSM 6899 / JCM 31910 / BCRC 17059 / LMG 24140 / F1)</name>
    <dbReference type="NCBI Taxonomy" id="351746"/>
    <lineage>
        <taxon>Bacteria</taxon>
        <taxon>Pseudomonadati</taxon>
        <taxon>Pseudomonadota</taxon>
        <taxon>Gammaproteobacteria</taxon>
        <taxon>Pseudomonadales</taxon>
        <taxon>Pseudomonadaceae</taxon>
        <taxon>Pseudomonas</taxon>
    </lineage>
</organism>